<gene>
    <name evidence="1" type="ORF">SAMN06269173_102403</name>
</gene>
<evidence type="ECO:0000313" key="2">
    <source>
        <dbReference type="Proteomes" id="UP000198310"/>
    </source>
</evidence>
<reference evidence="2" key="1">
    <citation type="submission" date="2017-06" db="EMBL/GenBank/DDBJ databases">
        <authorList>
            <person name="Varghese N."/>
            <person name="Submissions S."/>
        </authorList>
    </citation>
    <scope>NUCLEOTIDE SEQUENCE [LARGE SCALE GENOMIC DNA]</scope>
    <source>
        <strain evidence="2">DSM 28041</strain>
    </source>
</reference>
<dbReference type="AlphaFoldDB" id="A0A238WAX8"/>
<name>A0A238WAX8_9BACT</name>
<sequence>MFAECKLEYSEFNMPYLYTQKRNDTVVPFVLADAGYIDGKQYLVDK</sequence>
<proteinExistence type="predicted"/>
<organism evidence="1 2">
    <name type="scientific">Hymenobacter mucosus</name>
    <dbReference type="NCBI Taxonomy" id="1411120"/>
    <lineage>
        <taxon>Bacteria</taxon>
        <taxon>Pseudomonadati</taxon>
        <taxon>Bacteroidota</taxon>
        <taxon>Cytophagia</taxon>
        <taxon>Cytophagales</taxon>
        <taxon>Hymenobacteraceae</taxon>
        <taxon>Hymenobacter</taxon>
    </lineage>
</organism>
<keyword evidence="2" id="KW-1185">Reference proteome</keyword>
<dbReference type="EMBL" id="FZNS01000002">
    <property type="protein sequence ID" value="SNR43541.1"/>
    <property type="molecule type" value="Genomic_DNA"/>
</dbReference>
<dbReference type="Proteomes" id="UP000198310">
    <property type="component" value="Unassembled WGS sequence"/>
</dbReference>
<accession>A0A238WAX8</accession>
<protein>
    <submittedName>
        <fullName evidence="1">Uncharacterized protein</fullName>
    </submittedName>
</protein>
<evidence type="ECO:0000313" key="1">
    <source>
        <dbReference type="EMBL" id="SNR43541.1"/>
    </source>
</evidence>